<evidence type="ECO:0000313" key="1">
    <source>
        <dbReference type="EMBL" id="VEU24333.1"/>
    </source>
</evidence>
<accession>A0A448YTT6</accession>
<protein>
    <submittedName>
        <fullName evidence="1">DEKNAAC105651</fullName>
    </submittedName>
</protein>
<dbReference type="InParanoid" id="A0A448YTT6"/>
<reference evidence="1 2" key="1">
    <citation type="submission" date="2018-12" db="EMBL/GenBank/DDBJ databases">
        <authorList>
            <person name="Tiukova I."/>
            <person name="Dainat J."/>
        </authorList>
    </citation>
    <scope>NUCLEOTIDE SEQUENCE [LARGE SCALE GENOMIC DNA]</scope>
</reference>
<keyword evidence="2" id="KW-1185">Reference proteome</keyword>
<gene>
    <name evidence="1" type="ORF">BRENAR_LOCUS5061</name>
</gene>
<dbReference type="OrthoDB" id="4082971at2759"/>
<dbReference type="FunCoup" id="A0A448YTT6">
    <property type="interactions" value="20"/>
</dbReference>
<dbReference type="Proteomes" id="UP000290900">
    <property type="component" value="Unassembled WGS sequence"/>
</dbReference>
<evidence type="ECO:0000313" key="2">
    <source>
        <dbReference type="Proteomes" id="UP000290900"/>
    </source>
</evidence>
<dbReference type="AlphaFoldDB" id="A0A448YTT6"/>
<dbReference type="EMBL" id="CAACVR010000076">
    <property type="protein sequence ID" value="VEU24333.1"/>
    <property type="molecule type" value="Genomic_DNA"/>
</dbReference>
<name>A0A448YTT6_BRENA</name>
<proteinExistence type="predicted"/>
<organism evidence="1 2">
    <name type="scientific">Brettanomyces naardenensis</name>
    <name type="common">Yeast</name>
    <dbReference type="NCBI Taxonomy" id="13370"/>
    <lineage>
        <taxon>Eukaryota</taxon>
        <taxon>Fungi</taxon>
        <taxon>Dikarya</taxon>
        <taxon>Ascomycota</taxon>
        <taxon>Saccharomycotina</taxon>
        <taxon>Pichiomycetes</taxon>
        <taxon>Pichiales</taxon>
        <taxon>Pichiaceae</taxon>
        <taxon>Brettanomyces</taxon>
    </lineage>
</organism>
<sequence>MSKIVPTATEYNTGQVVVRKGSGTVKVRKGQTEEEFLEQKNRFLERGPVVSNAGSFSDLLKDISLDDRTVRLDKLDKIPREKIFQDLERLYYMREYTICQSKAKALGAQMDIPEGTDLKVKKNRNLGRIVEFLHDLEERCERRLMAGGQK</sequence>